<keyword evidence="2" id="KW-0812">Transmembrane</keyword>
<reference evidence="3 4" key="1">
    <citation type="journal article" date="2019" name="Appl. Microbiol. Biotechnol.">
        <title>Genome sequence of Isaria javanica and comparative genome analysis insights into family S53 peptidase evolution in fungal entomopathogens.</title>
        <authorList>
            <person name="Lin R."/>
            <person name="Zhang X."/>
            <person name="Xin B."/>
            <person name="Zou M."/>
            <person name="Gao Y."/>
            <person name="Qin F."/>
            <person name="Hu Q."/>
            <person name="Xie B."/>
            <person name="Cheng X."/>
        </authorList>
    </citation>
    <scope>NUCLEOTIDE SEQUENCE [LARGE SCALE GENOMIC DNA]</scope>
    <source>
        <strain evidence="3 4">IJ1G</strain>
    </source>
</reference>
<evidence type="ECO:0000313" key="3">
    <source>
        <dbReference type="EMBL" id="TQV98549.1"/>
    </source>
</evidence>
<evidence type="ECO:0000256" key="1">
    <source>
        <dbReference type="SAM" id="MobiDB-lite"/>
    </source>
</evidence>
<name>A0A545VAC6_9HYPO</name>
<feature type="compositionally biased region" description="Low complexity" evidence="1">
    <location>
        <begin position="14"/>
        <end position="27"/>
    </location>
</feature>
<feature type="transmembrane region" description="Helical" evidence="2">
    <location>
        <begin position="45"/>
        <end position="62"/>
    </location>
</feature>
<evidence type="ECO:0000313" key="4">
    <source>
        <dbReference type="Proteomes" id="UP000315783"/>
    </source>
</evidence>
<dbReference type="Proteomes" id="UP000315783">
    <property type="component" value="Unassembled WGS sequence"/>
</dbReference>
<proteinExistence type="predicted"/>
<comment type="caution">
    <text evidence="3">The sequence shown here is derived from an EMBL/GenBank/DDBJ whole genome shotgun (WGS) entry which is preliminary data.</text>
</comment>
<sequence length="173" mass="19494">MRPVRRVRAGTCFRPAPNLPSSRPSPSLVFKNNPRPLPFHQSNRAWAGFLVFLLSYSQVAEYTPPSLALHGLYLLFALDRLIYLLAHCQVKMMKTRRRSGRKKKVPISNIANATWSSAYPPSSAISILAKVLRKFEPPYARARLVGMTQATDRHFRCPGTLSVGFLALMAVNW</sequence>
<dbReference type="EMBL" id="SPUK01000003">
    <property type="protein sequence ID" value="TQV98549.1"/>
    <property type="molecule type" value="Genomic_DNA"/>
</dbReference>
<protein>
    <submittedName>
        <fullName evidence="3">Uncharacterized protein</fullName>
    </submittedName>
</protein>
<keyword evidence="2" id="KW-0472">Membrane</keyword>
<evidence type="ECO:0000256" key="2">
    <source>
        <dbReference type="SAM" id="Phobius"/>
    </source>
</evidence>
<feature type="transmembrane region" description="Helical" evidence="2">
    <location>
        <begin position="68"/>
        <end position="88"/>
    </location>
</feature>
<gene>
    <name evidence="3" type="ORF">IF1G_02629</name>
</gene>
<feature type="region of interest" description="Disordered" evidence="1">
    <location>
        <begin position="1"/>
        <end position="27"/>
    </location>
</feature>
<keyword evidence="2" id="KW-1133">Transmembrane helix</keyword>
<accession>A0A545VAC6</accession>
<keyword evidence="4" id="KW-1185">Reference proteome</keyword>
<organism evidence="3 4">
    <name type="scientific">Cordyceps javanica</name>
    <dbReference type="NCBI Taxonomy" id="43265"/>
    <lineage>
        <taxon>Eukaryota</taxon>
        <taxon>Fungi</taxon>
        <taxon>Dikarya</taxon>
        <taxon>Ascomycota</taxon>
        <taxon>Pezizomycotina</taxon>
        <taxon>Sordariomycetes</taxon>
        <taxon>Hypocreomycetidae</taxon>
        <taxon>Hypocreales</taxon>
        <taxon>Cordycipitaceae</taxon>
        <taxon>Cordyceps</taxon>
    </lineage>
</organism>
<dbReference type="AlphaFoldDB" id="A0A545VAC6"/>